<comment type="caution">
    <text evidence="2">The sequence shown here is derived from an EMBL/GenBank/DDBJ whole genome shotgun (WGS) entry which is preliminary data.</text>
</comment>
<feature type="region of interest" description="Disordered" evidence="1">
    <location>
        <begin position="1"/>
        <end position="24"/>
    </location>
</feature>
<accession>A0A8H8CED3</accession>
<feature type="compositionally biased region" description="Polar residues" evidence="1">
    <location>
        <begin position="1"/>
        <end position="15"/>
    </location>
</feature>
<protein>
    <submittedName>
        <fullName evidence="2">Uncharacterized protein</fullName>
    </submittedName>
</protein>
<sequence>MSSSYTHPYSYASTSELHETLPSPQAESEILNTQEDMWFDSEDPAEYAMAATYSSFNLTDVENDQLGDSGSPLDLPVSVDVQMEEGFREMEQYINYDEDPDTPVNPILRAVHPLDGRCHTALLLLSTEVHSNRAYGLDPRLPYPAFYTAVSISPLAPSAHIALCALSSPCVPITTSSSNVSISTTLEPKLSFGGNKSLKVPHRKRGTSSLVRKTHQPDASQVAKTAVRRTSAFSQRTKGELTPDEINSLTSAGVTDRVVCLNLRIADNIELKDARPQGPDPWSDFTRPQVAMLTIYCHDGHRATLEQIELFIMKKYPGLSTA</sequence>
<evidence type="ECO:0000313" key="2">
    <source>
        <dbReference type="EMBL" id="KAG5161824.1"/>
    </source>
</evidence>
<gene>
    <name evidence="2" type="ORF">JR316_013236</name>
</gene>
<reference evidence="2" key="1">
    <citation type="submission" date="2021-02" db="EMBL/GenBank/DDBJ databases">
        <title>Psilocybe cubensis genome.</title>
        <authorList>
            <person name="Mckernan K.J."/>
            <person name="Crawford S."/>
            <person name="Trippe A."/>
            <person name="Kane L.T."/>
            <person name="Mclaughlin S."/>
        </authorList>
    </citation>
    <scope>NUCLEOTIDE SEQUENCE [LARGE SCALE GENOMIC DNA]</scope>
    <source>
        <strain evidence="2">MGC-MH-2018</strain>
    </source>
</reference>
<proteinExistence type="predicted"/>
<dbReference type="EMBL" id="JAFIQS010000024">
    <property type="protein sequence ID" value="KAG5161824.1"/>
    <property type="molecule type" value="Genomic_DNA"/>
</dbReference>
<organism evidence="2">
    <name type="scientific">Psilocybe cubensis</name>
    <name type="common">Psychedelic mushroom</name>
    <name type="synonym">Stropharia cubensis</name>
    <dbReference type="NCBI Taxonomy" id="181762"/>
    <lineage>
        <taxon>Eukaryota</taxon>
        <taxon>Fungi</taxon>
        <taxon>Dikarya</taxon>
        <taxon>Basidiomycota</taxon>
        <taxon>Agaricomycotina</taxon>
        <taxon>Agaricomycetes</taxon>
        <taxon>Agaricomycetidae</taxon>
        <taxon>Agaricales</taxon>
        <taxon>Agaricineae</taxon>
        <taxon>Strophariaceae</taxon>
        <taxon>Psilocybe</taxon>
    </lineage>
</organism>
<evidence type="ECO:0000256" key="1">
    <source>
        <dbReference type="SAM" id="MobiDB-lite"/>
    </source>
</evidence>
<name>A0A8H8CED3_PSICU</name>
<dbReference type="AlphaFoldDB" id="A0A8H8CED3"/>